<sequence>MEKPEQEVKAKPEEYVGESLQLDSILRSVNSKGRYQALHIFVLLLSMPAAGLQLFSNVFTAKAVPHVCAGPPEGFNWTDVFDDPGNLSVVREECKLLLKNNSSVQDTTTCVYGVEYELPRDASVVSQFGLVCDMDWLARLSQTFVILGQGIGATFTTFLSDRFGRKTVIVGSNFGLMVCGIAAAYAPNAVVFIVFKFTIGAFQQGVVSVSTPYFLELFPMEHRDLQAWIVGGTWGFGVMLLSPVAYFLRHTSWRTLQTALSLYSILAVVQWWYMDESLRWLLANGKNKEAEKVIRRMARVNKRNGDKIVESLFQKRSLIRENGGNILKPTKKEMELGATRPLSLLDILKIRRLLFNSLCLWFGWFTAALSFFTIYLTATTLSGDPYLNFGLTAIMELPSNAFFYFCLNRLGRKRCMQVVFGVVGTGVLLAGIFKKLEENNSVFAIFTLLSSLFAMCGASGCFGIVFSFTPEMFPTNLRSQAVGVSSLLSRVGGMLGPFAGLLAKEAVWAPGLVIGICACIVCLLTLFLPETSKRELPQTIPELQAWFKQKNRARNSEREEVIE</sequence>
<gene>
    <name evidence="7" type="ORF">RRG08_028225</name>
</gene>
<feature type="transmembrane region" description="Helical" evidence="5">
    <location>
        <begin position="442"/>
        <end position="469"/>
    </location>
</feature>
<comment type="caution">
    <text evidence="7">The sequence shown here is derived from an EMBL/GenBank/DDBJ whole genome shotgun (WGS) entry which is preliminary data.</text>
</comment>
<feature type="transmembrane region" description="Helical" evidence="5">
    <location>
        <begin position="353"/>
        <end position="374"/>
    </location>
</feature>
<evidence type="ECO:0000256" key="4">
    <source>
        <dbReference type="ARBA" id="ARBA00023136"/>
    </source>
</evidence>
<dbReference type="GO" id="GO:0022857">
    <property type="term" value="F:transmembrane transporter activity"/>
    <property type="evidence" value="ECO:0007669"/>
    <property type="project" value="InterPro"/>
</dbReference>
<dbReference type="AlphaFoldDB" id="A0AAE1AS93"/>
<evidence type="ECO:0000256" key="2">
    <source>
        <dbReference type="ARBA" id="ARBA00022692"/>
    </source>
</evidence>
<keyword evidence="2 5" id="KW-0812">Transmembrane</keyword>
<dbReference type="GO" id="GO:0016020">
    <property type="term" value="C:membrane"/>
    <property type="evidence" value="ECO:0007669"/>
    <property type="project" value="UniProtKB-SubCell"/>
</dbReference>
<evidence type="ECO:0000259" key="6">
    <source>
        <dbReference type="PROSITE" id="PS50850"/>
    </source>
</evidence>
<reference evidence="7" key="1">
    <citation type="journal article" date="2023" name="G3 (Bethesda)">
        <title>A reference genome for the long-term kleptoplast-retaining sea slug Elysia crispata morphotype clarki.</title>
        <authorList>
            <person name="Eastman K.E."/>
            <person name="Pendleton A.L."/>
            <person name="Shaikh M.A."/>
            <person name="Suttiyut T."/>
            <person name="Ogas R."/>
            <person name="Tomko P."/>
            <person name="Gavelis G."/>
            <person name="Widhalm J.R."/>
            <person name="Wisecaver J.H."/>
        </authorList>
    </citation>
    <scope>NUCLEOTIDE SEQUENCE</scope>
    <source>
        <strain evidence="7">ECLA1</strain>
    </source>
</reference>
<feature type="transmembrane region" description="Helical" evidence="5">
    <location>
        <begin position="481"/>
        <end position="501"/>
    </location>
</feature>
<name>A0AAE1AS93_9GAST</name>
<dbReference type="Gene3D" id="1.20.1250.20">
    <property type="entry name" value="MFS general substrate transporter like domains"/>
    <property type="match status" value="1"/>
</dbReference>
<feature type="transmembrane region" description="Helical" evidence="5">
    <location>
        <begin position="227"/>
        <end position="248"/>
    </location>
</feature>
<dbReference type="PROSITE" id="PS50850">
    <property type="entry name" value="MFS"/>
    <property type="match status" value="1"/>
</dbReference>
<dbReference type="SUPFAM" id="SSF103473">
    <property type="entry name" value="MFS general substrate transporter"/>
    <property type="match status" value="1"/>
</dbReference>
<feature type="transmembrane region" description="Helical" evidence="5">
    <location>
        <begin position="507"/>
        <end position="528"/>
    </location>
</feature>
<dbReference type="Pfam" id="PF07690">
    <property type="entry name" value="MFS_1"/>
    <property type="match status" value="1"/>
</dbReference>
<feature type="transmembrane region" description="Helical" evidence="5">
    <location>
        <begin position="37"/>
        <end position="55"/>
    </location>
</feature>
<comment type="subcellular location">
    <subcellularLocation>
        <location evidence="1">Membrane</location>
        <topology evidence="1">Multi-pass membrane protein</topology>
    </subcellularLocation>
</comment>
<protein>
    <recommendedName>
        <fullName evidence="6">Major facilitator superfamily (MFS) profile domain-containing protein</fullName>
    </recommendedName>
</protein>
<feature type="transmembrane region" description="Helical" evidence="5">
    <location>
        <begin position="140"/>
        <end position="160"/>
    </location>
</feature>
<dbReference type="InterPro" id="IPR011701">
    <property type="entry name" value="MFS"/>
</dbReference>
<dbReference type="Proteomes" id="UP001283361">
    <property type="component" value="Unassembled WGS sequence"/>
</dbReference>
<accession>A0AAE1AS93</accession>
<proteinExistence type="predicted"/>
<dbReference type="InterPro" id="IPR020846">
    <property type="entry name" value="MFS_dom"/>
</dbReference>
<evidence type="ECO:0000313" key="8">
    <source>
        <dbReference type="Proteomes" id="UP001283361"/>
    </source>
</evidence>
<evidence type="ECO:0000256" key="5">
    <source>
        <dbReference type="SAM" id="Phobius"/>
    </source>
</evidence>
<feature type="transmembrane region" description="Helical" evidence="5">
    <location>
        <begin position="386"/>
        <end position="406"/>
    </location>
</feature>
<dbReference type="EMBL" id="JAWDGP010001321">
    <property type="protein sequence ID" value="KAK3792835.1"/>
    <property type="molecule type" value="Genomic_DNA"/>
</dbReference>
<evidence type="ECO:0000256" key="1">
    <source>
        <dbReference type="ARBA" id="ARBA00004141"/>
    </source>
</evidence>
<keyword evidence="8" id="KW-1185">Reference proteome</keyword>
<feature type="domain" description="Major facilitator superfamily (MFS) profile" evidence="6">
    <location>
        <begin position="87"/>
        <end position="533"/>
    </location>
</feature>
<dbReference type="PANTHER" id="PTHR24064">
    <property type="entry name" value="SOLUTE CARRIER FAMILY 22 MEMBER"/>
    <property type="match status" value="1"/>
</dbReference>
<evidence type="ECO:0000256" key="3">
    <source>
        <dbReference type="ARBA" id="ARBA00022989"/>
    </source>
</evidence>
<evidence type="ECO:0000313" key="7">
    <source>
        <dbReference type="EMBL" id="KAK3792835.1"/>
    </source>
</evidence>
<dbReference type="InterPro" id="IPR036259">
    <property type="entry name" value="MFS_trans_sf"/>
</dbReference>
<keyword evidence="3 5" id="KW-1133">Transmembrane helix</keyword>
<keyword evidence="4 5" id="KW-0472">Membrane</keyword>
<feature type="transmembrane region" description="Helical" evidence="5">
    <location>
        <begin position="167"/>
        <end position="186"/>
    </location>
</feature>
<organism evidence="7 8">
    <name type="scientific">Elysia crispata</name>
    <name type="common">lettuce slug</name>
    <dbReference type="NCBI Taxonomy" id="231223"/>
    <lineage>
        <taxon>Eukaryota</taxon>
        <taxon>Metazoa</taxon>
        <taxon>Spiralia</taxon>
        <taxon>Lophotrochozoa</taxon>
        <taxon>Mollusca</taxon>
        <taxon>Gastropoda</taxon>
        <taxon>Heterobranchia</taxon>
        <taxon>Euthyneura</taxon>
        <taxon>Panpulmonata</taxon>
        <taxon>Sacoglossa</taxon>
        <taxon>Placobranchoidea</taxon>
        <taxon>Plakobranchidae</taxon>
        <taxon>Elysia</taxon>
    </lineage>
</organism>
<feature type="transmembrane region" description="Helical" evidence="5">
    <location>
        <begin position="418"/>
        <end position="436"/>
    </location>
</feature>